<dbReference type="InterPro" id="IPR017871">
    <property type="entry name" value="ABC_transporter-like_CS"/>
</dbReference>
<evidence type="ECO:0000256" key="5">
    <source>
        <dbReference type="ARBA" id="ARBA00022840"/>
    </source>
</evidence>
<feature type="coiled-coil region" evidence="8">
    <location>
        <begin position="156"/>
        <end position="203"/>
    </location>
</feature>
<protein>
    <recommendedName>
        <fullName evidence="7">ATP-binding cassette sub-family F member 2</fullName>
    </recommendedName>
</protein>
<dbReference type="Proteomes" id="UP001219934">
    <property type="component" value="Unassembled WGS sequence"/>
</dbReference>
<dbReference type="PROSITE" id="PS50893">
    <property type="entry name" value="ABC_TRANSPORTER_2"/>
    <property type="match status" value="2"/>
</dbReference>
<keyword evidence="4" id="KW-0547">Nucleotide-binding</keyword>
<evidence type="ECO:0000313" key="12">
    <source>
        <dbReference type="Proteomes" id="UP001219934"/>
    </source>
</evidence>
<dbReference type="GO" id="GO:0016887">
    <property type="term" value="F:ATP hydrolysis activity"/>
    <property type="evidence" value="ECO:0007669"/>
    <property type="project" value="InterPro"/>
</dbReference>
<feature type="compositionally biased region" description="Polar residues" evidence="9">
    <location>
        <begin position="36"/>
        <end position="46"/>
    </location>
</feature>
<feature type="domain" description="ABC transporter" evidence="10">
    <location>
        <begin position="390"/>
        <end position="607"/>
    </location>
</feature>
<evidence type="ECO:0000256" key="2">
    <source>
        <dbReference type="ARBA" id="ARBA00022553"/>
    </source>
</evidence>
<evidence type="ECO:0000313" key="11">
    <source>
        <dbReference type="EMBL" id="KAJ4925192.1"/>
    </source>
</evidence>
<evidence type="ECO:0000256" key="7">
    <source>
        <dbReference type="ARBA" id="ARBA00073918"/>
    </source>
</evidence>
<keyword evidence="8" id="KW-0175">Coiled coil</keyword>
<keyword evidence="5" id="KW-0067">ATP-binding</keyword>
<keyword evidence="2" id="KW-0597">Phosphoprotein</keyword>
<evidence type="ECO:0000256" key="4">
    <source>
        <dbReference type="ARBA" id="ARBA00022741"/>
    </source>
</evidence>
<proteinExistence type="inferred from homology"/>
<dbReference type="InterPro" id="IPR027417">
    <property type="entry name" value="P-loop_NTPase"/>
</dbReference>
<sequence>MPSDLAKKKAAKKKEAAKGRGRTKKTDELEDGDQPEAQSNGAQSNGIASLTKEIDEFELAKTEARAVTGVLSSHPNSTDVHVTSLSLTFHGQELLTDTSLELNSGRRYGLMGLNGTGKSMLLSAIASREIPIPEHIDIYHLTREMPTSDKTALYCVMEVDEQRIMLEREAERLASEDSECEKLMELYERLEELDAAKAEVRASRILHGLGFTAAMQQQKMKDFSGGWRMRVALARALFIKPFMLLLDEPTNHLDLDACVWLEAELSSFKRILVLISHSQDFLNGVCTNIINLHLKKLKNYTGNYDQYVKTREELEEHQMKRFNWEQDQITHMKNYIARFGHGSAKLARQAQSKEKTLQKMVASGLTEKVSNDKTLTFCFPPCGKIPPPVIMVQNVSFKYSDNAPHIYTNLEFGIDLDTRVALVGPNGAGKSTLLKLLMGELLPTDGMIRKHSHVKIGRYHQHLTEQLELDLSPLDYMMKCYPAYKDREEMRKLIGRYGLTGKQQVSPIRNLSDGQKCRVCFAWLAQQTPHMLFLDEPTNHLDIETIDALADAINDFEGGMMLVSHDFRLIQQVAKEIWVCEKQTITKWNRDILAYKEHLKNKIQKQAVHDI</sequence>
<evidence type="ECO:0000256" key="9">
    <source>
        <dbReference type="SAM" id="MobiDB-lite"/>
    </source>
</evidence>
<dbReference type="PROSITE" id="PS00211">
    <property type="entry name" value="ABC_TRANSPORTER_1"/>
    <property type="match status" value="1"/>
</dbReference>
<dbReference type="InterPro" id="IPR003593">
    <property type="entry name" value="AAA+_ATPase"/>
</dbReference>
<dbReference type="SMART" id="SM00382">
    <property type="entry name" value="AAA"/>
    <property type="match status" value="2"/>
</dbReference>
<gene>
    <name evidence="11" type="ORF">JOQ06_017928</name>
</gene>
<dbReference type="PANTHER" id="PTHR19211:SF15">
    <property type="entry name" value="ATP-BINDING CASSETTE SUB-FAMILY F MEMBER 2"/>
    <property type="match status" value="1"/>
</dbReference>
<organism evidence="11 12">
    <name type="scientific">Pogonophryne albipinna</name>
    <dbReference type="NCBI Taxonomy" id="1090488"/>
    <lineage>
        <taxon>Eukaryota</taxon>
        <taxon>Metazoa</taxon>
        <taxon>Chordata</taxon>
        <taxon>Craniata</taxon>
        <taxon>Vertebrata</taxon>
        <taxon>Euteleostomi</taxon>
        <taxon>Actinopterygii</taxon>
        <taxon>Neopterygii</taxon>
        <taxon>Teleostei</taxon>
        <taxon>Neoteleostei</taxon>
        <taxon>Acanthomorphata</taxon>
        <taxon>Eupercaria</taxon>
        <taxon>Perciformes</taxon>
        <taxon>Notothenioidei</taxon>
        <taxon>Pogonophryne</taxon>
    </lineage>
</organism>
<comment type="caution">
    <text evidence="11">The sequence shown here is derived from an EMBL/GenBank/DDBJ whole genome shotgun (WGS) entry which is preliminary data.</text>
</comment>
<dbReference type="Pfam" id="PF12848">
    <property type="entry name" value="ABC_tran_Xtn"/>
    <property type="match status" value="1"/>
</dbReference>
<dbReference type="AlphaFoldDB" id="A0AAD6AI99"/>
<dbReference type="InterPro" id="IPR003439">
    <property type="entry name" value="ABC_transporter-like_ATP-bd"/>
</dbReference>
<comment type="similarity">
    <text evidence="1">Belongs to the ABC transporter superfamily. ABCF family. EF3 subfamily.</text>
</comment>
<feature type="domain" description="ABC transporter" evidence="10">
    <location>
        <begin position="80"/>
        <end position="319"/>
    </location>
</feature>
<keyword evidence="12" id="KW-1185">Reference proteome</keyword>
<dbReference type="InterPro" id="IPR032781">
    <property type="entry name" value="ABC_tran_Xtn"/>
</dbReference>
<dbReference type="Gene3D" id="3.40.50.300">
    <property type="entry name" value="P-loop containing nucleotide triphosphate hydrolases"/>
    <property type="match status" value="2"/>
</dbReference>
<keyword evidence="3" id="KW-0677">Repeat</keyword>
<dbReference type="PANTHER" id="PTHR19211">
    <property type="entry name" value="ATP-BINDING TRANSPORT PROTEIN-RELATED"/>
    <property type="match status" value="1"/>
</dbReference>
<dbReference type="InterPro" id="IPR050611">
    <property type="entry name" value="ABCF"/>
</dbReference>
<evidence type="ECO:0000256" key="3">
    <source>
        <dbReference type="ARBA" id="ARBA00022737"/>
    </source>
</evidence>
<dbReference type="CDD" id="cd03221">
    <property type="entry name" value="ABCF_EF-3"/>
    <property type="match status" value="2"/>
</dbReference>
<dbReference type="GO" id="GO:0005524">
    <property type="term" value="F:ATP binding"/>
    <property type="evidence" value="ECO:0007669"/>
    <property type="project" value="UniProtKB-KW"/>
</dbReference>
<evidence type="ECO:0000256" key="6">
    <source>
        <dbReference type="ARBA" id="ARBA00022990"/>
    </source>
</evidence>
<dbReference type="Pfam" id="PF00005">
    <property type="entry name" value="ABC_tran"/>
    <property type="match status" value="2"/>
</dbReference>
<reference evidence="11" key="1">
    <citation type="submission" date="2022-11" db="EMBL/GenBank/DDBJ databases">
        <title>Chromosome-level genome of Pogonophryne albipinna.</title>
        <authorList>
            <person name="Jo E."/>
        </authorList>
    </citation>
    <scope>NUCLEOTIDE SEQUENCE</scope>
    <source>
        <strain evidence="11">SGF0006</strain>
        <tissue evidence="11">Muscle</tissue>
    </source>
</reference>
<evidence type="ECO:0000256" key="1">
    <source>
        <dbReference type="ARBA" id="ARBA00011054"/>
    </source>
</evidence>
<evidence type="ECO:0000256" key="8">
    <source>
        <dbReference type="SAM" id="Coils"/>
    </source>
</evidence>
<keyword evidence="6" id="KW-0007">Acetylation</keyword>
<dbReference type="SUPFAM" id="SSF52540">
    <property type="entry name" value="P-loop containing nucleoside triphosphate hydrolases"/>
    <property type="match status" value="2"/>
</dbReference>
<dbReference type="FunFam" id="3.40.50.300:FF:000104">
    <property type="entry name" value="ATP-binding cassette sub-family F member 3"/>
    <property type="match status" value="1"/>
</dbReference>
<accession>A0AAD6AI99</accession>
<feature type="region of interest" description="Disordered" evidence="9">
    <location>
        <begin position="1"/>
        <end position="46"/>
    </location>
</feature>
<evidence type="ECO:0000259" key="10">
    <source>
        <dbReference type="PROSITE" id="PS50893"/>
    </source>
</evidence>
<dbReference type="EMBL" id="JAPTMU010000021">
    <property type="protein sequence ID" value="KAJ4925192.1"/>
    <property type="molecule type" value="Genomic_DNA"/>
</dbReference>
<dbReference type="FunFam" id="3.40.50.300:FF:000467">
    <property type="entry name" value="ATP-binding cassette sub-family F member 2"/>
    <property type="match status" value="1"/>
</dbReference>
<name>A0AAD6AI99_9TELE</name>